<dbReference type="eggNOG" id="COG1762">
    <property type="taxonomic scope" value="Bacteria"/>
</dbReference>
<reference evidence="15 16" key="1">
    <citation type="journal article" date="2015" name="Genome Announc.">
        <title>Expanding the biotechnology potential of lactobacilli through comparative genomics of 213 strains and associated genera.</title>
        <authorList>
            <person name="Sun Z."/>
            <person name="Harris H.M."/>
            <person name="McCann A."/>
            <person name="Guo C."/>
            <person name="Argimon S."/>
            <person name="Zhang W."/>
            <person name="Yang X."/>
            <person name="Jeffery I.B."/>
            <person name="Cooney J.C."/>
            <person name="Kagawa T.F."/>
            <person name="Liu W."/>
            <person name="Song Y."/>
            <person name="Salvetti E."/>
            <person name="Wrobel A."/>
            <person name="Rasinkangas P."/>
            <person name="Parkhill J."/>
            <person name="Rea M.C."/>
            <person name="O'Sullivan O."/>
            <person name="Ritari J."/>
            <person name="Douillard F.P."/>
            <person name="Paul Ross R."/>
            <person name="Yang R."/>
            <person name="Briner A.E."/>
            <person name="Felis G.E."/>
            <person name="de Vos W.M."/>
            <person name="Barrangou R."/>
            <person name="Klaenhammer T.R."/>
            <person name="Caufield P.W."/>
            <person name="Cui Y."/>
            <person name="Zhang H."/>
            <person name="O'Toole P.W."/>
        </authorList>
    </citation>
    <scope>NUCLEOTIDE SEQUENCE [LARGE SCALE GENOMIC DNA]</scope>
    <source>
        <strain evidence="15 16">DSM 20178</strain>
    </source>
</reference>
<dbReference type="PROSITE" id="PS51104">
    <property type="entry name" value="PTS_EIIC_TYPE_2"/>
    <property type="match status" value="1"/>
</dbReference>
<dbReference type="InterPro" id="IPR013011">
    <property type="entry name" value="PTS_EIIB_2"/>
</dbReference>
<dbReference type="PATRIC" id="fig|1423816.3.peg.2513"/>
<dbReference type="InterPro" id="IPR003501">
    <property type="entry name" value="PTS_EIIB_2/3"/>
</dbReference>
<comment type="subcellular location">
    <subcellularLocation>
        <location evidence="1">Cell inner membrane</location>
        <topology evidence="1">Multi-pass membrane protein</topology>
    </subcellularLocation>
</comment>
<dbReference type="eggNOG" id="COG1299">
    <property type="taxonomic scope" value="Bacteria"/>
</dbReference>
<evidence type="ECO:0000313" key="16">
    <source>
        <dbReference type="Proteomes" id="UP000051984"/>
    </source>
</evidence>
<feature type="transmembrane region" description="Helical" evidence="11">
    <location>
        <begin position="228"/>
        <end position="250"/>
    </location>
</feature>
<dbReference type="FunFam" id="3.40.50.2300:FF:000014">
    <property type="entry name" value="PTS system fructose-like transporter subunit IIB"/>
    <property type="match status" value="1"/>
</dbReference>
<dbReference type="GO" id="GO:0090563">
    <property type="term" value="F:protein-phosphocysteine-sugar phosphotransferase activity"/>
    <property type="evidence" value="ECO:0007669"/>
    <property type="project" value="TreeGrafter"/>
</dbReference>
<feature type="transmembrane region" description="Helical" evidence="11">
    <location>
        <begin position="441"/>
        <end position="462"/>
    </location>
</feature>
<evidence type="ECO:0000259" key="13">
    <source>
        <dbReference type="PROSITE" id="PS51099"/>
    </source>
</evidence>
<dbReference type="PROSITE" id="PS51094">
    <property type="entry name" value="PTS_EIIA_TYPE_2"/>
    <property type="match status" value="1"/>
</dbReference>
<keyword evidence="5" id="KW-0762">Sugar transport</keyword>
<feature type="transmembrane region" description="Helical" evidence="11">
    <location>
        <begin position="176"/>
        <end position="199"/>
    </location>
</feature>
<keyword evidence="10 11" id="KW-0472">Membrane</keyword>
<feature type="domain" description="PTS EIIA type-2" evidence="12">
    <location>
        <begin position="518"/>
        <end position="661"/>
    </location>
</feature>
<evidence type="ECO:0000256" key="4">
    <source>
        <dbReference type="ARBA" id="ARBA00022553"/>
    </source>
</evidence>
<dbReference type="Gene3D" id="3.40.930.10">
    <property type="entry name" value="Mannitol-specific EII, Chain A"/>
    <property type="match status" value="1"/>
</dbReference>
<feature type="transmembrane region" description="Helical" evidence="11">
    <location>
        <begin position="301"/>
        <end position="319"/>
    </location>
</feature>
<comment type="caution">
    <text evidence="15">The sequence shown here is derived from an EMBL/GenBank/DDBJ whole genome shotgun (WGS) entry which is preliminary data.</text>
</comment>
<dbReference type="InterPro" id="IPR013014">
    <property type="entry name" value="PTS_EIIC_2"/>
</dbReference>
<gene>
    <name evidence="15" type="ORF">FD51_GL002416</name>
</gene>
<dbReference type="PANTHER" id="PTHR30505:SF28">
    <property type="entry name" value="PTS SYSTEM 2-O-ALPHA-MANNOSYL-D-GLYCERATE-SPECIFIC EIIABC COMPONENT"/>
    <property type="match status" value="1"/>
</dbReference>
<dbReference type="InterPro" id="IPR036095">
    <property type="entry name" value="PTS_EIIB-like_sf"/>
</dbReference>
<dbReference type="Gene3D" id="3.40.50.2300">
    <property type="match status" value="1"/>
</dbReference>
<dbReference type="SUPFAM" id="SSF52794">
    <property type="entry name" value="PTS system IIB component-like"/>
    <property type="match status" value="1"/>
</dbReference>
<evidence type="ECO:0000256" key="7">
    <source>
        <dbReference type="ARBA" id="ARBA00022683"/>
    </source>
</evidence>
<feature type="domain" description="PTS EIIC type-2" evidence="14">
    <location>
        <begin position="133"/>
        <end position="474"/>
    </location>
</feature>
<evidence type="ECO:0000256" key="5">
    <source>
        <dbReference type="ARBA" id="ARBA00022597"/>
    </source>
</evidence>
<dbReference type="Pfam" id="PF00359">
    <property type="entry name" value="PTS_EIIA_2"/>
    <property type="match status" value="1"/>
</dbReference>
<sequence length="661" mass="69309">MAKYDLIAATGCATGIAHTYMAQEALEQAAKKMGLTIKVETHGQTGVDDPLTQDEISGAKGVVIASDIDVDADRFAGKPLVNVPVAAGIREPDKLIKEALSNSTPVYMPKGGTAKAGTDENVETSTAGIGNKIYTSLMNGVSHMLPLVVAGGVLIAVSFFWGIYSADPKNAEYNQFAAMLNAVGSAAMGLMVPVLAAYIGEAVAKRSGLIVGMAVGMIAYNGGNGSGFLGAIVGGYMAGLVILMLQKVFAFMPDKEFRGLKAIFLYPVLGVFIAGSIMYLINTPMKAMNLGLMAWLKGLESSSPIILGVVVGVMCAADFGGPINKAAYLTGTALLAQGNYFFMAGVSAACIAPPLATTISVLLNPKAYNRDERSAGYVNALLGSTHITEGAIPFAAKNPLMNIPAFMVGSAIAAVLTYMSRIQVPAPHGGFIVLPLVNKPFLWVAWILVGAAASGVLLAMIAGRSARKRGVKTGVVEAALATEGAADDATAAPVKVDPARNQPAPVDDQADQTFDPSDILSKENIEVDVPAKTRDDVLHYLADMAVKNGLATDADAIFKKYVAREEEGSTGMEKGIAIPHAQDATIKQSAMLVLHLAQPVDWKTFDGKPVTAVISFLIPEHDSGGHLKYLSNTAKLLTHEDFVKAFQAARTPDALYALFKR</sequence>
<dbReference type="InterPro" id="IPR016152">
    <property type="entry name" value="PTrfase/Anion_transptr"/>
</dbReference>
<evidence type="ECO:0000256" key="2">
    <source>
        <dbReference type="ARBA" id="ARBA00022448"/>
    </source>
</evidence>
<dbReference type="PROSITE" id="PS51099">
    <property type="entry name" value="PTS_EIIB_TYPE_2"/>
    <property type="match status" value="1"/>
</dbReference>
<dbReference type="GO" id="GO:0009401">
    <property type="term" value="P:phosphoenolpyruvate-dependent sugar phosphotransferase system"/>
    <property type="evidence" value="ECO:0007669"/>
    <property type="project" value="UniProtKB-KW"/>
</dbReference>
<feature type="domain" description="PTS EIIB type-2" evidence="13">
    <location>
        <begin position="6"/>
        <end position="101"/>
    </location>
</feature>
<dbReference type="NCBIfam" id="TIGR01427">
    <property type="entry name" value="PTS_IIC_fructo"/>
    <property type="match status" value="1"/>
</dbReference>
<dbReference type="InterPro" id="IPR050864">
    <property type="entry name" value="Bacterial_PTS_Sugar_Transport"/>
</dbReference>
<keyword evidence="4" id="KW-0597">Phosphoprotein</keyword>
<feature type="transmembrane region" description="Helical" evidence="11">
    <location>
        <begin position="403"/>
        <end position="421"/>
    </location>
</feature>
<dbReference type="EMBL" id="AZCT01000004">
    <property type="protein sequence ID" value="KRK12827.1"/>
    <property type="molecule type" value="Genomic_DNA"/>
</dbReference>
<keyword evidence="6" id="KW-0808">Transferase</keyword>
<dbReference type="NCBIfam" id="TIGR00848">
    <property type="entry name" value="fruA"/>
    <property type="match status" value="1"/>
</dbReference>
<dbReference type="AlphaFoldDB" id="A0A0R1EU48"/>
<dbReference type="InterPro" id="IPR003353">
    <property type="entry name" value="PTS_IIB_fruc"/>
</dbReference>
<keyword evidence="7" id="KW-0598">Phosphotransferase system</keyword>
<keyword evidence="9 11" id="KW-1133">Transmembrane helix</keyword>
<protein>
    <submittedName>
        <fullName evidence="15">PTS system fructose-specific transporter subunit IIABC</fullName>
    </submittedName>
</protein>
<dbReference type="SUPFAM" id="SSF55804">
    <property type="entry name" value="Phoshotransferase/anion transport protein"/>
    <property type="match status" value="1"/>
</dbReference>
<dbReference type="InterPro" id="IPR004715">
    <property type="entry name" value="PTS_IIA_fruc"/>
</dbReference>
<evidence type="ECO:0000313" key="15">
    <source>
        <dbReference type="EMBL" id="KRK12827.1"/>
    </source>
</evidence>
<dbReference type="CDD" id="cd05569">
    <property type="entry name" value="PTS_IIB_fructose"/>
    <property type="match status" value="1"/>
</dbReference>
<feature type="transmembrane region" description="Helical" evidence="11">
    <location>
        <begin position="144"/>
        <end position="164"/>
    </location>
</feature>
<proteinExistence type="predicted"/>
<keyword evidence="3" id="KW-1003">Cell membrane</keyword>
<evidence type="ECO:0000256" key="9">
    <source>
        <dbReference type="ARBA" id="ARBA00022989"/>
    </source>
</evidence>
<dbReference type="InterPro" id="IPR006327">
    <property type="entry name" value="PTS_IIC_fruc"/>
</dbReference>
<dbReference type="GO" id="GO:0005886">
    <property type="term" value="C:plasma membrane"/>
    <property type="evidence" value="ECO:0007669"/>
    <property type="project" value="UniProtKB-SubCell"/>
</dbReference>
<name>A0A0R1EU48_LACZE</name>
<evidence type="ECO:0000256" key="8">
    <source>
        <dbReference type="ARBA" id="ARBA00022692"/>
    </source>
</evidence>
<dbReference type="GO" id="GO:0022877">
    <property type="term" value="F:protein-N(PI)-phosphohistidine-fructose phosphotransferase system transporter activity"/>
    <property type="evidence" value="ECO:0007669"/>
    <property type="project" value="InterPro"/>
</dbReference>
<dbReference type="RefSeq" id="WP_010490872.1">
    <property type="nucleotide sequence ID" value="NZ_AZCT01000004.1"/>
</dbReference>
<accession>A0A0R1EU48</accession>
<dbReference type="Pfam" id="PF02302">
    <property type="entry name" value="PTS_IIB"/>
    <property type="match status" value="1"/>
</dbReference>
<dbReference type="CDD" id="cd00211">
    <property type="entry name" value="PTS_IIA_fru"/>
    <property type="match status" value="1"/>
</dbReference>
<evidence type="ECO:0000256" key="6">
    <source>
        <dbReference type="ARBA" id="ARBA00022679"/>
    </source>
</evidence>
<evidence type="ECO:0000259" key="12">
    <source>
        <dbReference type="PROSITE" id="PS51094"/>
    </source>
</evidence>
<keyword evidence="8 11" id="KW-0812">Transmembrane</keyword>
<feature type="transmembrane region" description="Helical" evidence="11">
    <location>
        <begin position="262"/>
        <end position="281"/>
    </location>
</feature>
<dbReference type="InterPro" id="IPR002178">
    <property type="entry name" value="PTS_EIIA_type-2_dom"/>
</dbReference>
<dbReference type="GO" id="GO:0005351">
    <property type="term" value="F:carbohydrate:proton symporter activity"/>
    <property type="evidence" value="ECO:0007669"/>
    <property type="project" value="InterPro"/>
</dbReference>
<evidence type="ECO:0000256" key="11">
    <source>
        <dbReference type="SAM" id="Phobius"/>
    </source>
</evidence>
<evidence type="ECO:0000256" key="10">
    <source>
        <dbReference type="ARBA" id="ARBA00023136"/>
    </source>
</evidence>
<evidence type="ECO:0000256" key="3">
    <source>
        <dbReference type="ARBA" id="ARBA00022475"/>
    </source>
</evidence>
<evidence type="ECO:0000259" key="14">
    <source>
        <dbReference type="PROSITE" id="PS51104"/>
    </source>
</evidence>
<keyword evidence="2" id="KW-0813">Transport</keyword>
<evidence type="ECO:0000256" key="1">
    <source>
        <dbReference type="ARBA" id="ARBA00004429"/>
    </source>
</evidence>
<dbReference type="PANTHER" id="PTHR30505">
    <property type="entry name" value="FRUCTOSE-LIKE PERMEASE"/>
    <property type="match status" value="1"/>
</dbReference>
<dbReference type="Proteomes" id="UP000051984">
    <property type="component" value="Unassembled WGS sequence"/>
</dbReference>
<feature type="transmembrane region" description="Helical" evidence="11">
    <location>
        <begin position="340"/>
        <end position="363"/>
    </location>
</feature>
<dbReference type="eggNOG" id="COG1445">
    <property type="taxonomic scope" value="Bacteria"/>
</dbReference>
<organism evidence="15 16">
    <name type="scientific">Lacticaseibacillus zeae DSM 20178 = KCTC 3804</name>
    <dbReference type="NCBI Taxonomy" id="1423816"/>
    <lineage>
        <taxon>Bacteria</taxon>
        <taxon>Bacillati</taxon>
        <taxon>Bacillota</taxon>
        <taxon>Bacilli</taxon>
        <taxon>Lactobacillales</taxon>
        <taxon>Lactobacillaceae</taxon>
        <taxon>Lacticaseibacillus</taxon>
    </lineage>
</organism>
<dbReference type="NCBIfam" id="TIGR00829">
    <property type="entry name" value="FRU"/>
    <property type="match status" value="1"/>
</dbReference>